<evidence type="ECO:0000256" key="1">
    <source>
        <dbReference type="ARBA" id="ARBA00004413"/>
    </source>
</evidence>
<dbReference type="SMART" id="SM00962">
    <property type="entry name" value="SRP54"/>
    <property type="match status" value="1"/>
</dbReference>
<keyword evidence="10" id="KW-0472">Membrane</keyword>
<proteinExistence type="inferred from homology"/>
<dbReference type="PANTHER" id="PTHR43134:SF3">
    <property type="entry name" value="FLAGELLAR BIOSYNTHESIS PROTEIN FLHF"/>
    <property type="match status" value="1"/>
</dbReference>
<dbReference type="SUPFAM" id="SSF52540">
    <property type="entry name" value="P-loop containing nucleoside triphosphate hydrolases"/>
    <property type="match status" value="1"/>
</dbReference>
<keyword evidence="8" id="KW-0653">Protein transport</keyword>
<sequence>MKIKRFVAPDMRTAIRQVREDQGPDAVILSNRSINGGIEIIAAVDYDEALVNQALGRSRDSVHRGREETSRRRNSDESPLAAYRDADAGSSPEAMEDERSWLEGVDDDSDTAEEDEFAARLAAAAEALDEDEGPSDDDLPGYQPRRPSRLSRNPERDVGDALSPNAGLDGNARIVWSQEPNLMEVRRELSSVRSMLENQFSSLAWDRLSRERPVKAGVLRELSAMGIEPDLARDILKAMPVLGDPQQAWRLPLGMLAQRIPVGSDEILEKGGRIALVGPTGVGKTTTIAKLAARFALRHGKRHVALVTTDHYRVGGQEQLHSYGRILGVPVYSVDSPQELRETLQELENKRLVLVDCAGMSQRDNRIPAQLGMLREVQGEALRINLVLSADSPAPTLEEIVRAYGPEDLDGCILTKLDEATGLGGAISVAVRHNLPIGYIADGQRVPEDIQPARSHRLVSRAVQLQRQRPRRVDESELAARFGGVAADSIA</sequence>
<evidence type="ECO:0000313" key="17">
    <source>
        <dbReference type="EMBL" id="MDQ2068459.1"/>
    </source>
</evidence>
<comment type="function">
    <text evidence="12">Necessary for flagellar biosynthesis. May be involved in translocation of the flagellum.</text>
</comment>
<evidence type="ECO:0000256" key="5">
    <source>
        <dbReference type="ARBA" id="ARBA00022475"/>
    </source>
</evidence>
<dbReference type="InterPro" id="IPR020006">
    <property type="entry name" value="FlhF"/>
</dbReference>
<keyword evidence="5" id="KW-1003">Cell membrane</keyword>
<reference evidence="17 18" key="1">
    <citation type="submission" date="2023-08" db="EMBL/GenBank/DDBJ databases">
        <title>Whole-genome sequencing of halo(alkali)philic microorganisms from hypersaline lakes.</title>
        <authorList>
            <person name="Sorokin D.Y."/>
            <person name="Abbas B."/>
            <person name="Merkel A.Y."/>
        </authorList>
    </citation>
    <scope>NUCLEOTIDE SEQUENCE [LARGE SCALE GENOMIC DNA]</scope>
    <source>
        <strain evidence="17 18">AB-CW4</strain>
    </source>
</reference>
<evidence type="ECO:0000256" key="11">
    <source>
        <dbReference type="ARBA" id="ARBA00023225"/>
    </source>
</evidence>
<keyword evidence="6" id="KW-0547">Nucleotide-binding</keyword>
<dbReference type="InterPro" id="IPR000897">
    <property type="entry name" value="SRP54_GTPase_dom"/>
</dbReference>
<evidence type="ECO:0000256" key="9">
    <source>
        <dbReference type="ARBA" id="ARBA00023134"/>
    </source>
</evidence>
<comment type="caution">
    <text evidence="17">The sequence shown here is derived from an EMBL/GenBank/DDBJ whole genome shotgun (WGS) entry which is preliminary data.</text>
</comment>
<evidence type="ECO:0000256" key="7">
    <source>
        <dbReference type="ARBA" id="ARBA00022795"/>
    </source>
</evidence>
<dbReference type="InterPro" id="IPR027417">
    <property type="entry name" value="P-loop_NTPase"/>
</dbReference>
<gene>
    <name evidence="17" type="primary">flhF</name>
    <name evidence="17" type="ORF">RBH19_01055</name>
</gene>
<evidence type="ECO:0000256" key="4">
    <source>
        <dbReference type="ARBA" id="ARBA00022448"/>
    </source>
</evidence>
<evidence type="ECO:0000256" key="13">
    <source>
        <dbReference type="NCBIfam" id="TIGR03499"/>
    </source>
</evidence>
<keyword evidence="18" id="KW-1185">Reference proteome</keyword>
<comment type="similarity">
    <text evidence="2">Belongs to the GTP-binding SRP family.</text>
</comment>
<dbReference type="Proteomes" id="UP001239019">
    <property type="component" value="Unassembled WGS sequence"/>
</dbReference>
<name>A0ABU0W3C4_9GAMM</name>
<feature type="domain" description="SRP54-type proteins GTP-binding" evidence="16">
    <location>
        <begin position="271"/>
        <end position="464"/>
    </location>
</feature>
<dbReference type="PANTHER" id="PTHR43134">
    <property type="entry name" value="SIGNAL RECOGNITION PARTICLE RECEPTOR SUBUNIT ALPHA"/>
    <property type="match status" value="1"/>
</dbReference>
<feature type="region of interest" description="Disordered" evidence="14">
    <location>
        <begin position="126"/>
        <end position="168"/>
    </location>
</feature>
<evidence type="ECO:0000313" key="18">
    <source>
        <dbReference type="Proteomes" id="UP001239019"/>
    </source>
</evidence>
<dbReference type="InterPro" id="IPR047040">
    <property type="entry name" value="FlhF__GTPase_dom"/>
</dbReference>
<evidence type="ECO:0000256" key="8">
    <source>
        <dbReference type="ARBA" id="ARBA00022927"/>
    </source>
</evidence>
<dbReference type="EMBL" id="JAVDDT010000001">
    <property type="protein sequence ID" value="MDQ2068459.1"/>
    <property type="molecule type" value="Genomic_DNA"/>
</dbReference>
<protein>
    <recommendedName>
        <fullName evidence="3 13">Flagellar biosynthesis protein FlhF</fullName>
    </recommendedName>
</protein>
<dbReference type="SMART" id="SM00382">
    <property type="entry name" value="AAA"/>
    <property type="match status" value="1"/>
</dbReference>
<feature type="domain" description="AAA+ ATPase" evidence="15">
    <location>
        <begin position="270"/>
        <end position="441"/>
    </location>
</feature>
<evidence type="ECO:0000256" key="12">
    <source>
        <dbReference type="ARBA" id="ARBA00025337"/>
    </source>
</evidence>
<accession>A0ABU0W3C4</accession>
<organism evidence="17 18">
    <name type="scientific">Natronospira bacteriovora</name>
    <dbReference type="NCBI Taxonomy" id="3069753"/>
    <lineage>
        <taxon>Bacteria</taxon>
        <taxon>Pseudomonadati</taxon>
        <taxon>Pseudomonadota</taxon>
        <taxon>Gammaproteobacteria</taxon>
        <taxon>Natronospirales</taxon>
        <taxon>Natronospiraceae</taxon>
        <taxon>Natronospira</taxon>
    </lineage>
</organism>
<comment type="subcellular location">
    <subcellularLocation>
        <location evidence="1">Cell membrane</location>
        <topology evidence="1">Peripheral membrane protein</topology>
        <orientation evidence="1">Cytoplasmic side</orientation>
    </subcellularLocation>
</comment>
<feature type="region of interest" description="Disordered" evidence="14">
    <location>
        <begin position="58"/>
        <end position="98"/>
    </location>
</feature>
<dbReference type="NCBIfam" id="TIGR03499">
    <property type="entry name" value="FlhF"/>
    <property type="match status" value="1"/>
</dbReference>
<evidence type="ECO:0000256" key="10">
    <source>
        <dbReference type="ARBA" id="ARBA00023136"/>
    </source>
</evidence>
<keyword evidence="17" id="KW-0969">Cilium</keyword>
<evidence type="ECO:0000256" key="6">
    <source>
        <dbReference type="ARBA" id="ARBA00022741"/>
    </source>
</evidence>
<feature type="compositionally biased region" description="Basic and acidic residues" evidence="14">
    <location>
        <begin position="58"/>
        <end position="76"/>
    </location>
</feature>
<evidence type="ECO:0000259" key="15">
    <source>
        <dbReference type="SMART" id="SM00382"/>
    </source>
</evidence>
<dbReference type="RefSeq" id="WP_306726946.1">
    <property type="nucleotide sequence ID" value="NZ_JAVDDT010000001.1"/>
</dbReference>
<dbReference type="Gene3D" id="3.40.50.300">
    <property type="entry name" value="P-loop containing nucleotide triphosphate hydrolases"/>
    <property type="match status" value="1"/>
</dbReference>
<evidence type="ECO:0000259" key="16">
    <source>
        <dbReference type="SMART" id="SM00962"/>
    </source>
</evidence>
<dbReference type="CDD" id="cd17873">
    <property type="entry name" value="FlhF"/>
    <property type="match status" value="1"/>
</dbReference>
<keyword evidence="7" id="KW-1005">Bacterial flagellum biogenesis</keyword>
<keyword evidence="4" id="KW-0813">Transport</keyword>
<keyword evidence="17" id="KW-0966">Cell projection</keyword>
<evidence type="ECO:0000256" key="14">
    <source>
        <dbReference type="SAM" id="MobiDB-lite"/>
    </source>
</evidence>
<keyword evidence="11" id="KW-1006">Bacterial flagellum protein export</keyword>
<keyword evidence="17" id="KW-0282">Flagellum</keyword>
<dbReference type="InterPro" id="IPR003593">
    <property type="entry name" value="AAA+_ATPase"/>
</dbReference>
<feature type="compositionally biased region" description="Acidic residues" evidence="14">
    <location>
        <begin position="127"/>
        <end position="139"/>
    </location>
</feature>
<evidence type="ECO:0000256" key="3">
    <source>
        <dbReference type="ARBA" id="ARBA00014919"/>
    </source>
</evidence>
<evidence type="ECO:0000256" key="2">
    <source>
        <dbReference type="ARBA" id="ARBA00008531"/>
    </source>
</evidence>
<keyword evidence="9" id="KW-0342">GTP-binding</keyword>
<dbReference type="Pfam" id="PF00448">
    <property type="entry name" value="SRP54"/>
    <property type="match status" value="1"/>
</dbReference>